<dbReference type="Pfam" id="PF10708">
    <property type="entry name" value="DUF2510"/>
    <property type="match status" value="1"/>
</dbReference>
<evidence type="ECO:0000256" key="7">
    <source>
        <dbReference type="SAM" id="Phobius"/>
    </source>
</evidence>
<organism evidence="10 11">
    <name type="scientific">Streptacidiphilus cavernicola</name>
    <dbReference type="NCBI Taxonomy" id="3342716"/>
    <lineage>
        <taxon>Bacteria</taxon>
        <taxon>Bacillati</taxon>
        <taxon>Actinomycetota</taxon>
        <taxon>Actinomycetes</taxon>
        <taxon>Kitasatosporales</taxon>
        <taxon>Streptomycetaceae</taxon>
        <taxon>Streptacidiphilus</taxon>
    </lineage>
</organism>
<feature type="transmembrane region" description="Helical" evidence="7">
    <location>
        <begin position="297"/>
        <end position="319"/>
    </location>
</feature>
<proteinExistence type="predicted"/>
<dbReference type="PANTHER" id="PTHR36115">
    <property type="entry name" value="PROLINE-RICH ANTIGEN HOMOLOG-RELATED"/>
    <property type="match status" value="1"/>
</dbReference>
<dbReference type="RefSeq" id="WP_030260526.1">
    <property type="nucleotide sequence ID" value="NZ_JBHEZZ010000001.1"/>
</dbReference>
<keyword evidence="4 7" id="KW-1133">Transmembrane helix</keyword>
<evidence type="ECO:0000256" key="4">
    <source>
        <dbReference type="ARBA" id="ARBA00022989"/>
    </source>
</evidence>
<evidence type="ECO:0000256" key="1">
    <source>
        <dbReference type="ARBA" id="ARBA00004651"/>
    </source>
</evidence>
<evidence type="ECO:0000256" key="5">
    <source>
        <dbReference type="ARBA" id="ARBA00023136"/>
    </source>
</evidence>
<dbReference type="Proteomes" id="UP001592528">
    <property type="component" value="Unassembled WGS sequence"/>
</dbReference>
<evidence type="ECO:0000313" key="11">
    <source>
        <dbReference type="Proteomes" id="UP001592528"/>
    </source>
</evidence>
<dbReference type="InterPro" id="IPR010432">
    <property type="entry name" value="RDD"/>
</dbReference>
<feature type="transmembrane region" description="Helical" evidence="7">
    <location>
        <begin position="406"/>
        <end position="426"/>
    </location>
</feature>
<evidence type="ECO:0000313" key="10">
    <source>
        <dbReference type="EMBL" id="MFC1399727.1"/>
    </source>
</evidence>
<keyword evidence="11" id="KW-1185">Reference proteome</keyword>
<feature type="compositionally biased region" description="Low complexity" evidence="6">
    <location>
        <begin position="227"/>
        <end position="247"/>
    </location>
</feature>
<name>A0ABV6UE61_9ACTN</name>
<dbReference type="EMBL" id="JBHEZZ010000001">
    <property type="protein sequence ID" value="MFC1399727.1"/>
    <property type="molecule type" value="Genomic_DNA"/>
</dbReference>
<keyword evidence="5 7" id="KW-0472">Membrane</keyword>
<feature type="region of interest" description="Disordered" evidence="6">
    <location>
        <begin position="36"/>
        <end position="85"/>
    </location>
</feature>
<keyword evidence="3 7" id="KW-0812">Transmembrane</keyword>
<evidence type="ECO:0000256" key="2">
    <source>
        <dbReference type="ARBA" id="ARBA00022475"/>
    </source>
</evidence>
<reference evidence="10 11" key="1">
    <citation type="submission" date="2024-09" db="EMBL/GenBank/DDBJ databases">
        <authorList>
            <person name="Lee S.D."/>
        </authorList>
    </citation>
    <scope>NUCLEOTIDE SEQUENCE [LARGE SCALE GENOMIC DNA]</scope>
    <source>
        <strain evidence="10 11">N1-5</strain>
    </source>
</reference>
<feature type="region of interest" description="Disordered" evidence="6">
    <location>
        <begin position="198"/>
        <end position="255"/>
    </location>
</feature>
<comment type="subcellular location">
    <subcellularLocation>
        <location evidence="1">Cell membrane</location>
        <topology evidence="1">Multi-pass membrane protein</topology>
    </subcellularLocation>
</comment>
<evidence type="ECO:0000259" key="9">
    <source>
        <dbReference type="Pfam" id="PF10708"/>
    </source>
</evidence>
<keyword evidence="2" id="KW-1003">Cell membrane</keyword>
<feature type="region of interest" description="Disordered" evidence="6">
    <location>
        <begin position="1"/>
        <end position="23"/>
    </location>
</feature>
<dbReference type="InterPro" id="IPR051791">
    <property type="entry name" value="Pra-immunoreactive"/>
</dbReference>
<sequence>MTAVPPSADPETDGPSAGYYPDPSIPGFVRYWDGLGWLPGTSRPAPGPDEVLPPPRAAARQNGPSMRFVPPPVRSGRPEPEQEAVVDVPAVEPEPEPEPFVPQRALPPLLPLGGAGAVEQSGPIFLDETGVLPEPRAAAPAAVVAEESASRWIADAAQQRGLMETGAAPRWVSWGVAEPQDAPQGVVAAAAAAAPAAPTAPEAPAPAPAPVPVPPAPSPAPAPRRPAPAAAVPVRTLGPVPSGSSAATGGGAGAGARAGAAAASRAGVGAGVGAGAGTAAVRARPPEPRPAPLVRRLGARLLDTAVLAAAVSVVGVPLVRQAVTHLQDKIDAARELTGQTRIWLVDPTVLRDAGLLLVALLVVGFVCEALPTAAWGRTLGKALFGLRVVDRRSKRAPALGRSLVRWLSQLLSMLLLVGVFGLLGALTDRPWRRGWHDRAGRTLVVSGKARAARRN</sequence>
<comment type="caution">
    <text evidence="10">The sequence shown here is derived from an EMBL/GenBank/DDBJ whole genome shotgun (WGS) entry which is preliminary data.</text>
</comment>
<feature type="transmembrane region" description="Helical" evidence="7">
    <location>
        <begin position="353"/>
        <end position="375"/>
    </location>
</feature>
<feature type="compositionally biased region" description="Pro residues" evidence="6">
    <location>
        <begin position="45"/>
        <end position="56"/>
    </location>
</feature>
<feature type="compositionally biased region" description="Pro residues" evidence="6">
    <location>
        <begin position="201"/>
        <end position="226"/>
    </location>
</feature>
<protein>
    <submittedName>
        <fullName evidence="10">RDD family protein</fullName>
    </submittedName>
</protein>
<dbReference type="InterPro" id="IPR018929">
    <property type="entry name" value="DUF2510"/>
</dbReference>
<dbReference type="PANTHER" id="PTHR36115:SF4">
    <property type="entry name" value="MEMBRANE PROTEIN"/>
    <property type="match status" value="1"/>
</dbReference>
<accession>A0ABV6UE61</accession>
<gene>
    <name evidence="10" type="ORF">ACEZDJ_00265</name>
</gene>
<evidence type="ECO:0000259" key="8">
    <source>
        <dbReference type="Pfam" id="PF06271"/>
    </source>
</evidence>
<feature type="domain" description="RDD" evidence="8">
    <location>
        <begin position="291"/>
        <end position="440"/>
    </location>
</feature>
<evidence type="ECO:0000256" key="6">
    <source>
        <dbReference type="SAM" id="MobiDB-lite"/>
    </source>
</evidence>
<evidence type="ECO:0000256" key="3">
    <source>
        <dbReference type="ARBA" id="ARBA00022692"/>
    </source>
</evidence>
<feature type="domain" description="DUF2510" evidence="9">
    <location>
        <begin position="17"/>
        <end position="49"/>
    </location>
</feature>
<dbReference type="Pfam" id="PF06271">
    <property type="entry name" value="RDD"/>
    <property type="match status" value="1"/>
</dbReference>